<dbReference type="InterPro" id="IPR050861">
    <property type="entry name" value="Dihydroxyacetone_Kinase"/>
</dbReference>
<dbReference type="EMBL" id="BAABBA010000012">
    <property type="protein sequence ID" value="GAA4288206.1"/>
    <property type="molecule type" value="Genomic_DNA"/>
</dbReference>
<dbReference type="SUPFAM" id="SSF101473">
    <property type="entry name" value="DhaL-like"/>
    <property type="match status" value="1"/>
</dbReference>
<gene>
    <name evidence="8" type="ORF">GCM10022262_25660</name>
</gene>
<evidence type="ECO:0000313" key="8">
    <source>
        <dbReference type="EMBL" id="GAA4288206.1"/>
    </source>
</evidence>
<dbReference type="GO" id="GO:0016301">
    <property type="term" value="F:kinase activity"/>
    <property type="evidence" value="ECO:0007669"/>
    <property type="project" value="UniProtKB-KW"/>
</dbReference>
<dbReference type="Proteomes" id="UP001499841">
    <property type="component" value="Unassembled WGS sequence"/>
</dbReference>
<dbReference type="PROSITE" id="PS51481">
    <property type="entry name" value="DHAK"/>
    <property type="match status" value="1"/>
</dbReference>
<dbReference type="Gene3D" id="1.25.40.340">
    <property type="match status" value="1"/>
</dbReference>
<keyword evidence="2" id="KW-0547">Nucleotide-binding</keyword>
<evidence type="ECO:0000256" key="1">
    <source>
        <dbReference type="ARBA" id="ARBA00022679"/>
    </source>
</evidence>
<evidence type="ECO:0000259" key="7">
    <source>
        <dbReference type="PROSITE" id="PS51481"/>
    </source>
</evidence>
<dbReference type="Pfam" id="PF02733">
    <property type="entry name" value="Dak1"/>
    <property type="match status" value="1"/>
</dbReference>
<dbReference type="InterPro" id="IPR004007">
    <property type="entry name" value="DhaL_dom"/>
</dbReference>
<name>A0ABP8EW42_9MICO</name>
<keyword evidence="3 8" id="KW-0418">Kinase</keyword>
<dbReference type="Pfam" id="PF02734">
    <property type="entry name" value="Dak2"/>
    <property type="match status" value="1"/>
</dbReference>
<dbReference type="PANTHER" id="PTHR28629">
    <property type="entry name" value="TRIOKINASE/FMN CYCLASE"/>
    <property type="match status" value="1"/>
</dbReference>
<feature type="domain" description="DhaL" evidence="6">
    <location>
        <begin position="366"/>
        <end position="568"/>
    </location>
</feature>
<dbReference type="SUPFAM" id="SSF82549">
    <property type="entry name" value="DAK1/DegV-like"/>
    <property type="match status" value="1"/>
</dbReference>
<keyword evidence="1" id="KW-0808">Transferase</keyword>
<dbReference type="PANTHER" id="PTHR28629:SF4">
    <property type="entry name" value="TRIOKINASE_FMN CYCLASE"/>
    <property type="match status" value="1"/>
</dbReference>
<protein>
    <submittedName>
        <fullName evidence="8">Dihydroxyacetone kinase family protein</fullName>
    </submittedName>
</protein>
<comment type="caution">
    <text evidence="8">The sequence shown here is derived from an EMBL/GenBank/DDBJ whole genome shotgun (WGS) entry which is preliminary data.</text>
</comment>
<sequence>MTRLYNDPKQFADEALTGMVLAHPGHVQRVHGGVVRATCSPRGSVSVVIGGGSGHYPAFAGWVGPGLAHGAACGNVFASPSASQVCSVVRAADNGGGVLLTYGNYAGDVLHFGQAAERLRAEGADVRTLAVSDDVASNTPENHADRRGVTGDLVVFKVAGAAAERGDDLDTVERLARRANERTRSLGVAFNGCTLPGAGEPLFSVPAGEMSVGLGVHGEPGVRDVPMGTAAEVADLLVDGVLAEEPERGHDGYAGRAVVILNGLGTVKSEELYVVYGRVAQRLEEAGITPVLPEVGELMSSLDMAGLSLTLTFLDPELEELWCAPVDTIAYRRGAVQQHGRREVTADVAAADPIPEASAQSRELAQTITDVLAVLRETAVAAEPELGRLDAIAGDGDHGQGMSYGTTGAWRAAAAALARGAGARTLLVRAGEAWSEAAGGTSGALWGGALSAVGAALSDDAPAGSADIVRAVEHGGQAILRLGGAEPGDKTMVDALVPFTTVLSERFASGEPLPRAWTRAAEAASHAARATAEIPARRGRSRVLGQKSVGTPDPGATSFALLMSAVAESGLLEN</sequence>
<proteinExistence type="predicted"/>
<reference evidence="9" key="1">
    <citation type="journal article" date="2019" name="Int. J. Syst. Evol. Microbiol.">
        <title>The Global Catalogue of Microorganisms (GCM) 10K type strain sequencing project: providing services to taxonomists for standard genome sequencing and annotation.</title>
        <authorList>
            <consortium name="The Broad Institute Genomics Platform"/>
            <consortium name="The Broad Institute Genome Sequencing Center for Infectious Disease"/>
            <person name="Wu L."/>
            <person name="Ma J."/>
        </authorList>
    </citation>
    <scope>NUCLEOTIDE SEQUENCE [LARGE SCALE GENOMIC DNA]</scope>
    <source>
        <strain evidence="9">JCM 17459</strain>
    </source>
</reference>
<feature type="domain" description="DhaK" evidence="7">
    <location>
        <begin position="7"/>
        <end position="331"/>
    </location>
</feature>
<dbReference type="NCBIfam" id="NF011049">
    <property type="entry name" value="PRK14479.1"/>
    <property type="match status" value="1"/>
</dbReference>
<dbReference type="Gene3D" id="3.30.1180.20">
    <property type="entry name" value="Dihydroxyacetone kinase, domain 2"/>
    <property type="match status" value="1"/>
</dbReference>
<dbReference type="PROSITE" id="PS51480">
    <property type="entry name" value="DHAL"/>
    <property type="match status" value="1"/>
</dbReference>
<dbReference type="Gene3D" id="3.40.50.10440">
    <property type="entry name" value="Dihydroxyacetone kinase, domain 1"/>
    <property type="match status" value="1"/>
</dbReference>
<evidence type="ECO:0000259" key="6">
    <source>
        <dbReference type="PROSITE" id="PS51480"/>
    </source>
</evidence>
<feature type="region of interest" description="Disordered" evidence="5">
    <location>
        <begin position="529"/>
        <end position="552"/>
    </location>
</feature>
<evidence type="ECO:0000256" key="4">
    <source>
        <dbReference type="ARBA" id="ARBA00022840"/>
    </source>
</evidence>
<keyword evidence="4" id="KW-0067">ATP-binding</keyword>
<evidence type="ECO:0000256" key="3">
    <source>
        <dbReference type="ARBA" id="ARBA00022777"/>
    </source>
</evidence>
<dbReference type="RefSeq" id="WP_345041812.1">
    <property type="nucleotide sequence ID" value="NZ_BAABBA010000012.1"/>
</dbReference>
<dbReference type="InterPro" id="IPR004006">
    <property type="entry name" value="DhaK_dom"/>
</dbReference>
<organism evidence="8 9">
    <name type="scientific">Georgenia daeguensis</name>
    <dbReference type="NCBI Taxonomy" id="908355"/>
    <lineage>
        <taxon>Bacteria</taxon>
        <taxon>Bacillati</taxon>
        <taxon>Actinomycetota</taxon>
        <taxon>Actinomycetes</taxon>
        <taxon>Micrococcales</taxon>
        <taxon>Bogoriellaceae</taxon>
        <taxon>Georgenia</taxon>
    </lineage>
</organism>
<evidence type="ECO:0000256" key="2">
    <source>
        <dbReference type="ARBA" id="ARBA00022741"/>
    </source>
</evidence>
<evidence type="ECO:0000313" key="9">
    <source>
        <dbReference type="Proteomes" id="UP001499841"/>
    </source>
</evidence>
<evidence type="ECO:0000256" key="5">
    <source>
        <dbReference type="SAM" id="MobiDB-lite"/>
    </source>
</evidence>
<dbReference type="InterPro" id="IPR036117">
    <property type="entry name" value="DhaL_dom_sf"/>
</dbReference>
<dbReference type="SMART" id="SM01120">
    <property type="entry name" value="Dak2"/>
    <property type="match status" value="1"/>
</dbReference>
<keyword evidence="9" id="KW-1185">Reference proteome</keyword>
<accession>A0ABP8EW42</accession>